<keyword evidence="5" id="KW-1185">Reference proteome</keyword>
<comment type="caution">
    <text evidence="4">The sequence shown here is derived from an EMBL/GenBank/DDBJ whole genome shotgun (WGS) entry which is preliminary data.</text>
</comment>
<evidence type="ECO:0000313" key="5">
    <source>
        <dbReference type="Proteomes" id="UP001519362"/>
    </source>
</evidence>
<feature type="region of interest" description="Disordered" evidence="1">
    <location>
        <begin position="282"/>
        <end position="307"/>
    </location>
</feature>
<evidence type="ECO:0000256" key="2">
    <source>
        <dbReference type="SAM" id="Phobius"/>
    </source>
</evidence>
<feature type="transmembrane region" description="Helical" evidence="2">
    <location>
        <begin position="40"/>
        <end position="58"/>
    </location>
</feature>
<proteinExistence type="predicted"/>
<accession>A0ABS4ZIV2</accession>
<dbReference type="InterPro" id="IPR012336">
    <property type="entry name" value="Thioredoxin-like_fold"/>
</dbReference>
<dbReference type="Gene3D" id="3.40.30.10">
    <property type="entry name" value="Glutaredoxin"/>
    <property type="match status" value="1"/>
</dbReference>
<dbReference type="Proteomes" id="UP001519362">
    <property type="component" value="Unassembled WGS sequence"/>
</dbReference>
<evidence type="ECO:0000256" key="1">
    <source>
        <dbReference type="SAM" id="MobiDB-lite"/>
    </source>
</evidence>
<keyword evidence="2" id="KW-0472">Membrane</keyword>
<evidence type="ECO:0000259" key="3">
    <source>
        <dbReference type="Pfam" id="PF13462"/>
    </source>
</evidence>
<dbReference type="RefSeq" id="WP_165134538.1">
    <property type="nucleotide sequence ID" value="NZ_CP049253.1"/>
</dbReference>
<gene>
    <name evidence="4" type="ORF">JOF34_001796</name>
</gene>
<name>A0ABS4ZIV2_9MICO</name>
<reference evidence="4 5" key="1">
    <citation type="submission" date="2021-03" db="EMBL/GenBank/DDBJ databases">
        <title>Sequencing the genomes of 1000 actinobacteria strains.</title>
        <authorList>
            <person name="Klenk H.-P."/>
        </authorList>
    </citation>
    <scope>NUCLEOTIDE SEQUENCE [LARGE SCALE GENOMIC DNA]</scope>
    <source>
        <strain evidence="4 5">DSM 24221</strain>
    </source>
</reference>
<keyword evidence="2" id="KW-1133">Transmembrane helix</keyword>
<dbReference type="EMBL" id="JAGIOL010000001">
    <property type="protein sequence ID" value="MBP2437210.1"/>
    <property type="molecule type" value="Genomic_DNA"/>
</dbReference>
<organism evidence="4 5">
    <name type="scientific">Microbacterium amylolyticum</name>
    <dbReference type="NCBI Taxonomy" id="936337"/>
    <lineage>
        <taxon>Bacteria</taxon>
        <taxon>Bacillati</taxon>
        <taxon>Actinomycetota</taxon>
        <taxon>Actinomycetes</taxon>
        <taxon>Micrococcales</taxon>
        <taxon>Microbacteriaceae</taxon>
        <taxon>Microbacterium</taxon>
    </lineage>
</organism>
<feature type="domain" description="Thioredoxin-like fold" evidence="3">
    <location>
        <begin position="106"/>
        <end position="236"/>
    </location>
</feature>
<dbReference type="SUPFAM" id="SSF52833">
    <property type="entry name" value="Thioredoxin-like"/>
    <property type="match status" value="1"/>
</dbReference>
<protein>
    <recommendedName>
        <fullName evidence="3">Thioredoxin-like fold domain-containing protein</fullName>
    </recommendedName>
</protein>
<dbReference type="Pfam" id="PF13462">
    <property type="entry name" value="Thioredoxin_4"/>
    <property type="match status" value="1"/>
</dbReference>
<dbReference type="InterPro" id="IPR036249">
    <property type="entry name" value="Thioredoxin-like_sf"/>
</dbReference>
<feature type="compositionally biased region" description="Acidic residues" evidence="1">
    <location>
        <begin position="290"/>
        <end position="307"/>
    </location>
</feature>
<keyword evidence="2" id="KW-0812">Transmembrane</keyword>
<sequence>MTNDETPNPTEVSSEQREAVRKRAQAVNARITAKKIARRVIVTLLIAAVVVAGAWWVWQQVAPELDNEVQVPQNFTSTDGIDVIALAAGEPVDERESTPADGVLDIDVYIDYLAPEAGAFETEVAPHIYERIEDGTVTLTYHPIAMMTGQAQGTQYSKRAGSAVACVVTLDPATFPAFNTSLLEQQPAPDSEGYSDEQLSQLAIDAGAAENSGVRECIEERRYASWITEATERARDGAVPGTDDVQLTSPFLLTVDGQAYAGSPDDPAELQQFLLLVESEQYFAPTPMPDADDTDTPADSSNEDDTE</sequence>
<evidence type="ECO:0000313" key="4">
    <source>
        <dbReference type="EMBL" id="MBP2437210.1"/>
    </source>
</evidence>